<dbReference type="OrthoDB" id="3915838at2759"/>
<evidence type="ECO:0000256" key="1">
    <source>
        <dbReference type="SAM" id="MobiDB-lite"/>
    </source>
</evidence>
<evidence type="ECO:0000313" key="3">
    <source>
        <dbReference type="EMBL" id="KIO26061.1"/>
    </source>
</evidence>
<organism evidence="3 4">
    <name type="scientific">Tulasnella calospora MUT 4182</name>
    <dbReference type="NCBI Taxonomy" id="1051891"/>
    <lineage>
        <taxon>Eukaryota</taxon>
        <taxon>Fungi</taxon>
        <taxon>Dikarya</taxon>
        <taxon>Basidiomycota</taxon>
        <taxon>Agaricomycotina</taxon>
        <taxon>Agaricomycetes</taxon>
        <taxon>Cantharellales</taxon>
        <taxon>Tulasnellaceae</taxon>
        <taxon>Tulasnella</taxon>
    </lineage>
</organism>
<feature type="compositionally biased region" description="Low complexity" evidence="1">
    <location>
        <begin position="45"/>
        <end position="63"/>
    </location>
</feature>
<reference evidence="3 4" key="1">
    <citation type="submission" date="2014-04" db="EMBL/GenBank/DDBJ databases">
        <authorList>
            <consortium name="DOE Joint Genome Institute"/>
            <person name="Kuo A."/>
            <person name="Girlanda M."/>
            <person name="Perotto S."/>
            <person name="Kohler A."/>
            <person name="Nagy L.G."/>
            <person name="Floudas D."/>
            <person name="Copeland A."/>
            <person name="Barry K.W."/>
            <person name="Cichocki N."/>
            <person name="Veneault-Fourrey C."/>
            <person name="LaButti K."/>
            <person name="Lindquist E.A."/>
            <person name="Lipzen A."/>
            <person name="Lundell T."/>
            <person name="Morin E."/>
            <person name="Murat C."/>
            <person name="Sun H."/>
            <person name="Tunlid A."/>
            <person name="Henrissat B."/>
            <person name="Grigoriev I.V."/>
            <person name="Hibbett D.S."/>
            <person name="Martin F."/>
            <person name="Nordberg H.P."/>
            <person name="Cantor M.N."/>
            <person name="Hua S.X."/>
        </authorList>
    </citation>
    <scope>NUCLEOTIDE SEQUENCE [LARGE SCALE GENOMIC DNA]</scope>
    <source>
        <strain evidence="3 4">MUT 4182</strain>
    </source>
</reference>
<proteinExistence type="predicted"/>
<gene>
    <name evidence="3" type="ORF">M407DRAFT_235801</name>
</gene>
<dbReference type="EMBL" id="KN823030">
    <property type="protein sequence ID" value="KIO26061.1"/>
    <property type="molecule type" value="Genomic_DNA"/>
</dbReference>
<feature type="signal peptide" evidence="2">
    <location>
        <begin position="1"/>
        <end position="20"/>
    </location>
</feature>
<evidence type="ECO:0000256" key="2">
    <source>
        <dbReference type="SAM" id="SignalP"/>
    </source>
</evidence>
<feature type="chain" id="PRO_5002177449" evidence="2">
    <location>
        <begin position="21"/>
        <end position="230"/>
    </location>
</feature>
<keyword evidence="2" id="KW-0732">Signal</keyword>
<feature type="region of interest" description="Disordered" evidence="1">
    <location>
        <begin position="42"/>
        <end position="63"/>
    </location>
</feature>
<sequence>MFPSALLFTIGLSLSLTVKASTVGPWQQCDYSQCIPGGTTNDAISTTTPTPTSTRSSSSTSRTATTTCPYAIARVTGTPIGAITEGTPFYGYYLQRDSTTNEAVLIPDPFAPQIFYGTSIYRLEYVSTGATCISRVYLHIAQSSPSTLSYKQIYWRPNVGTTFSWKPDPNQALQTVTTNNGYSLNWGDHDWFLACLQDGKWKVYLQTGSDAPAGVTCVATQLKLGLVVAE</sequence>
<protein>
    <submittedName>
        <fullName evidence="3">Uncharacterized protein</fullName>
    </submittedName>
</protein>
<dbReference type="AlphaFoldDB" id="A0A0C3QHI7"/>
<reference evidence="4" key="2">
    <citation type="submission" date="2015-01" db="EMBL/GenBank/DDBJ databases">
        <title>Evolutionary Origins and Diversification of the Mycorrhizal Mutualists.</title>
        <authorList>
            <consortium name="DOE Joint Genome Institute"/>
            <consortium name="Mycorrhizal Genomics Consortium"/>
            <person name="Kohler A."/>
            <person name="Kuo A."/>
            <person name="Nagy L.G."/>
            <person name="Floudas D."/>
            <person name="Copeland A."/>
            <person name="Barry K.W."/>
            <person name="Cichocki N."/>
            <person name="Veneault-Fourrey C."/>
            <person name="LaButti K."/>
            <person name="Lindquist E.A."/>
            <person name="Lipzen A."/>
            <person name="Lundell T."/>
            <person name="Morin E."/>
            <person name="Murat C."/>
            <person name="Riley R."/>
            <person name="Ohm R."/>
            <person name="Sun H."/>
            <person name="Tunlid A."/>
            <person name="Henrissat B."/>
            <person name="Grigoriev I.V."/>
            <person name="Hibbett D.S."/>
            <person name="Martin F."/>
        </authorList>
    </citation>
    <scope>NUCLEOTIDE SEQUENCE [LARGE SCALE GENOMIC DNA]</scope>
    <source>
        <strain evidence="4">MUT 4182</strain>
    </source>
</reference>
<accession>A0A0C3QHI7</accession>
<evidence type="ECO:0000313" key="4">
    <source>
        <dbReference type="Proteomes" id="UP000054248"/>
    </source>
</evidence>
<dbReference type="HOGENOM" id="CLU_1397268_0_0_1"/>
<dbReference type="Proteomes" id="UP000054248">
    <property type="component" value="Unassembled WGS sequence"/>
</dbReference>
<keyword evidence="4" id="KW-1185">Reference proteome</keyword>
<name>A0A0C3QHI7_9AGAM</name>